<dbReference type="Pfam" id="PF00350">
    <property type="entry name" value="Dynamin_N"/>
    <property type="match status" value="1"/>
</dbReference>
<dbReference type="PRINTS" id="PR00195">
    <property type="entry name" value="DYNAMIN"/>
</dbReference>
<feature type="non-terminal residue" evidence="4">
    <location>
        <position position="549"/>
    </location>
</feature>
<evidence type="ECO:0000313" key="4">
    <source>
        <dbReference type="EMBL" id="KAK3896399.1"/>
    </source>
</evidence>
<dbReference type="GO" id="GO:0048312">
    <property type="term" value="P:intracellular distribution of mitochondria"/>
    <property type="evidence" value="ECO:0007669"/>
    <property type="project" value="TreeGrafter"/>
</dbReference>
<dbReference type="CDD" id="cd08771">
    <property type="entry name" value="DLP_1"/>
    <property type="match status" value="1"/>
</dbReference>
<protein>
    <submittedName>
        <fullName evidence="4">P-loop containing nucleoside triphosphate hydrolase protein</fullName>
    </submittedName>
</protein>
<dbReference type="GO" id="GO:0016559">
    <property type="term" value="P:peroxisome fission"/>
    <property type="evidence" value="ECO:0007669"/>
    <property type="project" value="TreeGrafter"/>
</dbReference>
<dbReference type="InterPro" id="IPR001401">
    <property type="entry name" value="Dynamin_GTPase"/>
</dbReference>
<organism evidence="4 5">
    <name type="scientific">Staphylotrichum tortipilum</name>
    <dbReference type="NCBI Taxonomy" id="2831512"/>
    <lineage>
        <taxon>Eukaryota</taxon>
        <taxon>Fungi</taxon>
        <taxon>Dikarya</taxon>
        <taxon>Ascomycota</taxon>
        <taxon>Pezizomycotina</taxon>
        <taxon>Sordariomycetes</taxon>
        <taxon>Sordariomycetidae</taxon>
        <taxon>Sordariales</taxon>
        <taxon>Chaetomiaceae</taxon>
        <taxon>Staphylotrichum</taxon>
    </lineage>
</organism>
<dbReference type="Gene3D" id="3.40.50.300">
    <property type="entry name" value="P-loop containing nucleotide triphosphate hydrolases"/>
    <property type="match status" value="1"/>
</dbReference>
<dbReference type="GO" id="GO:0003924">
    <property type="term" value="F:GTPase activity"/>
    <property type="evidence" value="ECO:0007669"/>
    <property type="project" value="InterPro"/>
</dbReference>
<dbReference type="Pfam" id="PF01031">
    <property type="entry name" value="Dynamin_M"/>
    <property type="match status" value="1"/>
</dbReference>
<dbReference type="Proteomes" id="UP001303889">
    <property type="component" value="Unassembled WGS sequence"/>
</dbReference>
<feature type="non-terminal residue" evidence="4">
    <location>
        <position position="1"/>
    </location>
</feature>
<dbReference type="SUPFAM" id="SSF52540">
    <property type="entry name" value="P-loop containing nucleoside triphosphate hydrolases"/>
    <property type="match status" value="1"/>
</dbReference>
<dbReference type="AlphaFoldDB" id="A0AAN6MA51"/>
<keyword evidence="4" id="KW-0378">Hydrolase</keyword>
<name>A0AAN6MA51_9PEZI</name>
<dbReference type="InterPro" id="IPR000375">
    <property type="entry name" value="Dynamin_stalk"/>
</dbReference>
<dbReference type="GO" id="GO:0006897">
    <property type="term" value="P:endocytosis"/>
    <property type="evidence" value="ECO:0007669"/>
    <property type="project" value="TreeGrafter"/>
</dbReference>
<keyword evidence="5" id="KW-1185">Reference proteome</keyword>
<dbReference type="GO" id="GO:0000266">
    <property type="term" value="P:mitochondrial fission"/>
    <property type="evidence" value="ECO:0007669"/>
    <property type="project" value="TreeGrafter"/>
</dbReference>
<evidence type="ECO:0000259" key="3">
    <source>
        <dbReference type="PROSITE" id="PS51718"/>
    </source>
</evidence>
<dbReference type="InterPro" id="IPR022812">
    <property type="entry name" value="Dynamin"/>
</dbReference>
<feature type="domain" description="Dynamin-type G" evidence="3">
    <location>
        <begin position="1"/>
        <end position="250"/>
    </location>
</feature>
<dbReference type="GO" id="GO:0005874">
    <property type="term" value="C:microtubule"/>
    <property type="evidence" value="ECO:0007669"/>
    <property type="project" value="TreeGrafter"/>
</dbReference>
<dbReference type="GO" id="GO:0005739">
    <property type="term" value="C:mitochondrion"/>
    <property type="evidence" value="ECO:0007669"/>
    <property type="project" value="TreeGrafter"/>
</dbReference>
<dbReference type="InterPro" id="IPR030381">
    <property type="entry name" value="G_DYNAMIN_dom"/>
</dbReference>
<reference evidence="4" key="2">
    <citation type="submission" date="2023-05" db="EMBL/GenBank/DDBJ databases">
        <authorList>
            <consortium name="Lawrence Berkeley National Laboratory"/>
            <person name="Steindorff A."/>
            <person name="Hensen N."/>
            <person name="Bonometti L."/>
            <person name="Westerberg I."/>
            <person name="Brannstrom I.O."/>
            <person name="Guillou S."/>
            <person name="Cros-Aarteil S."/>
            <person name="Calhoun S."/>
            <person name="Haridas S."/>
            <person name="Kuo A."/>
            <person name="Mondo S."/>
            <person name="Pangilinan J."/>
            <person name="Riley R."/>
            <person name="Labutti K."/>
            <person name="Andreopoulos B."/>
            <person name="Lipzen A."/>
            <person name="Chen C."/>
            <person name="Yanf M."/>
            <person name="Daum C."/>
            <person name="Ng V."/>
            <person name="Clum A."/>
            <person name="Ohm R."/>
            <person name="Martin F."/>
            <person name="Silar P."/>
            <person name="Natvig D."/>
            <person name="Lalanne C."/>
            <person name="Gautier V."/>
            <person name="Ament-Velasquez S.L."/>
            <person name="Kruys A."/>
            <person name="Hutchinson M.I."/>
            <person name="Powell A.J."/>
            <person name="Barry K."/>
            <person name="Miller A.N."/>
            <person name="Grigoriev I.V."/>
            <person name="Debuchy R."/>
            <person name="Gladieux P."/>
            <person name="Thoren M.H."/>
            <person name="Johannesson H."/>
        </authorList>
    </citation>
    <scope>NUCLEOTIDE SEQUENCE</scope>
    <source>
        <strain evidence="4">CBS 103.79</strain>
    </source>
</reference>
<sequence length="549" mass="61582">LILRRAPETTVHVSIQLADDHAPPAARGDALRQPFQRSSFNKRDLPDIIREAKERMDIGEGGARKFSSDVLRIEISAPDVYSLTLVDLPGIFHSATADQNIEGKAIVEQLIDGYMRQPKSIILAVVAANNQLANQLVLEKTQTHDRSRARTIGVITKPDLADRGSANERKCLDLAKGRESMHKLALGWYVLRNRSEAERASEHAGERDAVEDRFFRAGAWSAVSPANRGVESLRKKLSKVLLDHIKTSLPTLIEDITANLRARQEELDRLGKSRSTPDELRLYLLHIAEEYQRLARDAVGGRYNDKFFGGIEAEPMKLRARLRSLNRAFGFIMANRSGRYRIVPDASDPDAGSEGDGEEEECPEYLREVVEEYGVPQPEVKANSEVVAELQHLASLNQGMEFPGEANSDLARQLFKDQATPWHGIAWRHIELALAASQEFAEGAFYHITGVDDSTSGAIVNDCVGPFFEAKREKLREKLEELLHSYTNGCGIPPEDDFRKIMRGIRLRRLARRIEERLVNRPEGAQRLDIEDILRDLDIAEVDSFGSAK</sequence>
<evidence type="ECO:0000313" key="5">
    <source>
        <dbReference type="Proteomes" id="UP001303889"/>
    </source>
</evidence>
<dbReference type="GO" id="GO:0005525">
    <property type="term" value="F:GTP binding"/>
    <property type="evidence" value="ECO:0007669"/>
    <property type="project" value="InterPro"/>
</dbReference>
<keyword evidence="2" id="KW-0342">GTP-binding</keyword>
<dbReference type="PANTHER" id="PTHR11566:SF21">
    <property type="entry name" value="DYNAMIN RELATED PROTEIN 1, ISOFORM A"/>
    <property type="match status" value="1"/>
</dbReference>
<accession>A0AAN6MA51</accession>
<proteinExistence type="predicted"/>
<dbReference type="PROSITE" id="PS51718">
    <property type="entry name" value="G_DYNAMIN_2"/>
    <property type="match status" value="1"/>
</dbReference>
<dbReference type="InterPro" id="IPR027417">
    <property type="entry name" value="P-loop_NTPase"/>
</dbReference>
<dbReference type="GO" id="GO:0016020">
    <property type="term" value="C:membrane"/>
    <property type="evidence" value="ECO:0007669"/>
    <property type="project" value="TreeGrafter"/>
</dbReference>
<comment type="caution">
    <text evidence="4">The sequence shown here is derived from an EMBL/GenBank/DDBJ whole genome shotgun (WGS) entry which is preliminary data.</text>
</comment>
<reference evidence="4" key="1">
    <citation type="journal article" date="2023" name="Mol. Phylogenet. Evol.">
        <title>Genome-scale phylogeny and comparative genomics of the fungal order Sordariales.</title>
        <authorList>
            <person name="Hensen N."/>
            <person name="Bonometti L."/>
            <person name="Westerberg I."/>
            <person name="Brannstrom I.O."/>
            <person name="Guillou S."/>
            <person name="Cros-Aarteil S."/>
            <person name="Calhoun S."/>
            <person name="Haridas S."/>
            <person name="Kuo A."/>
            <person name="Mondo S."/>
            <person name="Pangilinan J."/>
            <person name="Riley R."/>
            <person name="LaButti K."/>
            <person name="Andreopoulos B."/>
            <person name="Lipzen A."/>
            <person name="Chen C."/>
            <person name="Yan M."/>
            <person name="Daum C."/>
            <person name="Ng V."/>
            <person name="Clum A."/>
            <person name="Steindorff A."/>
            <person name="Ohm R.A."/>
            <person name="Martin F."/>
            <person name="Silar P."/>
            <person name="Natvig D.O."/>
            <person name="Lalanne C."/>
            <person name="Gautier V."/>
            <person name="Ament-Velasquez S.L."/>
            <person name="Kruys A."/>
            <person name="Hutchinson M.I."/>
            <person name="Powell A.J."/>
            <person name="Barry K."/>
            <person name="Miller A.N."/>
            <person name="Grigoriev I.V."/>
            <person name="Debuchy R."/>
            <person name="Gladieux P."/>
            <person name="Hiltunen Thoren M."/>
            <person name="Johannesson H."/>
        </authorList>
    </citation>
    <scope>NUCLEOTIDE SEQUENCE</scope>
    <source>
        <strain evidence="4">CBS 103.79</strain>
    </source>
</reference>
<dbReference type="SMART" id="SM00053">
    <property type="entry name" value="DYNc"/>
    <property type="match status" value="1"/>
</dbReference>
<keyword evidence="1" id="KW-0547">Nucleotide-binding</keyword>
<evidence type="ECO:0000256" key="1">
    <source>
        <dbReference type="ARBA" id="ARBA00022741"/>
    </source>
</evidence>
<dbReference type="GO" id="GO:0008017">
    <property type="term" value="F:microtubule binding"/>
    <property type="evidence" value="ECO:0007669"/>
    <property type="project" value="TreeGrafter"/>
</dbReference>
<evidence type="ECO:0000256" key="2">
    <source>
        <dbReference type="ARBA" id="ARBA00023134"/>
    </source>
</evidence>
<gene>
    <name evidence="4" type="ORF">C8A05DRAFT_40079</name>
</gene>
<dbReference type="EMBL" id="MU856706">
    <property type="protein sequence ID" value="KAK3896399.1"/>
    <property type="molecule type" value="Genomic_DNA"/>
</dbReference>
<dbReference type="InterPro" id="IPR045063">
    <property type="entry name" value="Dynamin_N"/>
</dbReference>
<dbReference type="PANTHER" id="PTHR11566">
    <property type="entry name" value="DYNAMIN"/>
    <property type="match status" value="1"/>
</dbReference>